<comment type="caution">
    <text evidence="1">The sequence shown here is derived from an EMBL/GenBank/DDBJ whole genome shotgun (WGS) entry which is preliminary data.</text>
</comment>
<name>A0ABS1ERV3_9CLOT</name>
<sequence>MAQVSMLVSTLGGLVHGASVHHELQLLVKAGFTPIEALRAATFVSARCFSLTDRGRIVEGARAYYWLREIQLQT</sequence>
<dbReference type="Gene3D" id="3.30.110.90">
    <property type="entry name" value="Amidohydrolase"/>
    <property type="match status" value="1"/>
</dbReference>
<dbReference type="InterPro" id="IPR032466">
    <property type="entry name" value="Metal_Hydrolase"/>
</dbReference>
<reference evidence="2" key="1">
    <citation type="submission" date="2021-01" db="EMBL/GenBank/DDBJ databases">
        <title>Genome public.</title>
        <authorList>
            <person name="Liu C."/>
            <person name="Sun Q."/>
        </authorList>
    </citation>
    <scope>NUCLEOTIDE SEQUENCE [LARGE SCALE GENOMIC DNA]</scope>
    <source>
        <strain evidence="2">YIM B02505</strain>
    </source>
</reference>
<organism evidence="1 2">
    <name type="scientific">Clostridium yunnanense</name>
    <dbReference type="NCBI Taxonomy" id="2800325"/>
    <lineage>
        <taxon>Bacteria</taxon>
        <taxon>Bacillati</taxon>
        <taxon>Bacillota</taxon>
        <taxon>Clostridia</taxon>
        <taxon>Eubacteriales</taxon>
        <taxon>Clostridiaceae</taxon>
        <taxon>Clostridium</taxon>
    </lineage>
</organism>
<evidence type="ECO:0000313" key="2">
    <source>
        <dbReference type="Proteomes" id="UP000596739"/>
    </source>
</evidence>
<gene>
    <name evidence="1" type="ORF">JHL18_15635</name>
</gene>
<accession>A0ABS1ERV3</accession>
<proteinExistence type="predicted"/>
<keyword evidence="2" id="KW-1185">Reference proteome</keyword>
<dbReference type="EMBL" id="JAENHN010000043">
    <property type="protein sequence ID" value="MBK1812054.1"/>
    <property type="molecule type" value="Genomic_DNA"/>
</dbReference>
<dbReference type="Gene3D" id="1.20.58.520">
    <property type="entry name" value="Amidohydrolase"/>
    <property type="match status" value="1"/>
</dbReference>
<protein>
    <submittedName>
        <fullName evidence="1">Uncharacterized protein</fullName>
    </submittedName>
</protein>
<dbReference type="Proteomes" id="UP000596739">
    <property type="component" value="Unassembled WGS sequence"/>
</dbReference>
<dbReference type="SUPFAM" id="SSF51556">
    <property type="entry name" value="Metallo-dependent hydrolases"/>
    <property type="match status" value="1"/>
</dbReference>
<evidence type="ECO:0000313" key="1">
    <source>
        <dbReference type="EMBL" id="MBK1812054.1"/>
    </source>
</evidence>